<evidence type="ECO:0000256" key="1">
    <source>
        <dbReference type="SAM" id="MobiDB-lite"/>
    </source>
</evidence>
<feature type="region of interest" description="Disordered" evidence="1">
    <location>
        <begin position="22"/>
        <end position="74"/>
    </location>
</feature>
<evidence type="ECO:0000313" key="4">
    <source>
        <dbReference type="EMBL" id="RRT44183.1"/>
    </source>
</evidence>
<comment type="caution">
    <text evidence="4">The sequence shown here is derived from an EMBL/GenBank/DDBJ whole genome shotgun (WGS) entry which is preliminary data.</text>
</comment>
<evidence type="ECO:0000313" key="5">
    <source>
        <dbReference type="Proteomes" id="UP000287651"/>
    </source>
</evidence>
<feature type="compositionally biased region" description="Basic and acidic residues" evidence="1">
    <location>
        <begin position="55"/>
        <end position="64"/>
    </location>
</feature>
<dbReference type="EMBL" id="AMZH03016634">
    <property type="protein sequence ID" value="RRT44183.1"/>
    <property type="molecule type" value="Genomic_DNA"/>
</dbReference>
<dbReference type="AlphaFoldDB" id="A0A426XXD7"/>
<feature type="chain" id="PRO_5043915822" evidence="3">
    <location>
        <begin position="24"/>
        <end position="130"/>
    </location>
</feature>
<feature type="transmembrane region" description="Helical" evidence="2">
    <location>
        <begin position="84"/>
        <end position="105"/>
    </location>
</feature>
<accession>A0A426XXD7</accession>
<keyword evidence="2" id="KW-0472">Membrane</keyword>
<organism evidence="4 5">
    <name type="scientific">Ensete ventricosum</name>
    <name type="common">Abyssinian banana</name>
    <name type="synonym">Musa ensete</name>
    <dbReference type="NCBI Taxonomy" id="4639"/>
    <lineage>
        <taxon>Eukaryota</taxon>
        <taxon>Viridiplantae</taxon>
        <taxon>Streptophyta</taxon>
        <taxon>Embryophyta</taxon>
        <taxon>Tracheophyta</taxon>
        <taxon>Spermatophyta</taxon>
        <taxon>Magnoliopsida</taxon>
        <taxon>Liliopsida</taxon>
        <taxon>Zingiberales</taxon>
        <taxon>Musaceae</taxon>
        <taxon>Ensete</taxon>
    </lineage>
</organism>
<proteinExistence type="predicted"/>
<evidence type="ECO:0000256" key="2">
    <source>
        <dbReference type="SAM" id="Phobius"/>
    </source>
</evidence>
<keyword evidence="2" id="KW-1133">Transmembrane helix</keyword>
<keyword evidence="2" id="KW-0812">Transmembrane</keyword>
<protein>
    <submittedName>
        <fullName evidence="4">Uncharacterized protein</fullName>
    </submittedName>
</protein>
<keyword evidence="3" id="KW-0732">Signal</keyword>
<evidence type="ECO:0000256" key="3">
    <source>
        <dbReference type="SAM" id="SignalP"/>
    </source>
</evidence>
<sequence>MELRSLTMALLLLSPLLVPAVHPSSHRSPSPSPFPSPRRSLPSPTAAVPPPQRPGNDDGLREHPGGVVASRAGDPERLNLGEKVGLAFLAVAVALQVALGAFLVLKKSQLGKLERRERRVADKLYSASSL</sequence>
<name>A0A426XXD7_ENSVE</name>
<feature type="signal peptide" evidence="3">
    <location>
        <begin position="1"/>
        <end position="23"/>
    </location>
</feature>
<dbReference type="PANTHER" id="PTHR36721">
    <property type="entry name" value="PROLINE-RICH FAMILY PROTEIN"/>
    <property type="match status" value="1"/>
</dbReference>
<reference evidence="4 5" key="1">
    <citation type="journal article" date="2014" name="Agronomy (Basel)">
        <title>A Draft Genome Sequence for Ensete ventricosum, the Drought-Tolerant Tree Against Hunger.</title>
        <authorList>
            <person name="Harrison J."/>
            <person name="Moore K.A."/>
            <person name="Paszkiewicz K."/>
            <person name="Jones T."/>
            <person name="Grant M."/>
            <person name="Ambacheew D."/>
            <person name="Muzemil S."/>
            <person name="Studholme D.J."/>
        </authorList>
    </citation>
    <scope>NUCLEOTIDE SEQUENCE [LARGE SCALE GENOMIC DNA]</scope>
</reference>
<dbReference type="Proteomes" id="UP000287651">
    <property type="component" value="Unassembled WGS sequence"/>
</dbReference>
<dbReference type="PANTHER" id="PTHR36721:SF1">
    <property type="entry name" value="OS04G0446401 PROTEIN"/>
    <property type="match status" value="1"/>
</dbReference>
<gene>
    <name evidence="4" type="ORF">B296_00025725</name>
</gene>